<feature type="domain" description="DUF4328" evidence="3">
    <location>
        <begin position="84"/>
        <end position="230"/>
    </location>
</feature>
<evidence type="ECO:0000313" key="4">
    <source>
        <dbReference type="EMBL" id="GAA1768322.1"/>
    </source>
</evidence>
<keyword evidence="2" id="KW-1133">Transmembrane helix</keyword>
<feature type="transmembrane region" description="Helical" evidence="2">
    <location>
        <begin position="96"/>
        <end position="118"/>
    </location>
</feature>
<keyword evidence="2" id="KW-0472">Membrane</keyword>
<evidence type="ECO:0000313" key="5">
    <source>
        <dbReference type="Proteomes" id="UP001500506"/>
    </source>
</evidence>
<evidence type="ECO:0000259" key="3">
    <source>
        <dbReference type="Pfam" id="PF14219"/>
    </source>
</evidence>
<name>A0ABN2KWT3_9MICO</name>
<feature type="transmembrane region" description="Helical" evidence="2">
    <location>
        <begin position="53"/>
        <end position="76"/>
    </location>
</feature>
<comment type="caution">
    <text evidence="4">The sequence shown here is derived from an EMBL/GenBank/DDBJ whole genome shotgun (WGS) entry which is preliminary data.</text>
</comment>
<dbReference type="RefSeq" id="WP_232499293.1">
    <property type="nucleotide sequence ID" value="NZ_BAAANH010000007.1"/>
</dbReference>
<organism evidence="4 5">
    <name type="scientific">Agromyces humatus</name>
    <dbReference type="NCBI Taxonomy" id="279573"/>
    <lineage>
        <taxon>Bacteria</taxon>
        <taxon>Bacillati</taxon>
        <taxon>Actinomycetota</taxon>
        <taxon>Actinomycetes</taxon>
        <taxon>Micrococcales</taxon>
        <taxon>Microbacteriaceae</taxon>
        <taxon>Agromyces</taxon>
    </lineage>
</organism>
<evidence type="ECO:0000256" key="1">
    <source>
        <dbReference type="SAM" id="MobiDB-lite"/>
    </source>
</evidence>
<evidence type="ECO:0000256" key="2">
    <source>
        <dbReference type="SAM" id="Phobius"/>
    </source>
</evidence>
<reference evidence="5" key="1">
    <citation type="journal article" date="2019" name="Int. J. Syst. Evol. Microbiol.">
        <title>The Global Catalogue of Microorganisms (GCM) 10K type strain sequencing project: providing services to taxonomists for standard genome sequencing and annotation.</title>
        <authorList>
            <consortium name="The Broad Institute Genomics Platform"/>
            <consortium name="The Broad Institute Genome Sequencing Center for Infectious Disease"/>
            <person name="Wu L."/>
            <person name="Ma J."/>
        </authorList>
    </citation>
    <scope>NUCLEOTIDE SEQUENCE [LARGE SCALE GENOMIC DNA]</scope>
    <source>
        <strain evidence="5">JCM 14319</strain>
    </source>
</reference>
<keyword evidence="5" id="KW-1185">Reference proteome</keyword>
<keyword evidence="2" id="KW-0812">Transmembrane</keyword>
<proteinExistence type="predicted"/>
<dbReference type="EMBL" id="BAAANH010000007">
    <property type="protein sequence ID" value="GAA1768322.1"/>
    <property type="molecule type" value="Genomic_DNA"/>
</dbReference>
<feature type="transmembrane region" description="Helical" evidence="2">
    <location>
        <begin position="138"/>
        <end position="155"/>
    </location>
</feature>
<sequence length="245" mass="26976">MTNTPTPPSAGWHPAPDGSSATDGARWTQPHHEPSQQPATANAIAKLAMATQVLLIVCGVLSVTTIGIETFGISAVTGYLNDHNLAIDVFDVYDQSTLVVTILSAVSLIATSVLWVIWQYRAAKQVTGRTRRSPGWHAGSWFVPIIMFWFPYQNISDLWRAGGRTRPSWLIIWWLLYVVSNFVIQQSSRIYTAAEDLEQLRTAMWMSIAGEILLLAAAPLAWLIIRGITQGILQRSSGPVHSLVV</sequence>
<dbReference type="Pfam" id="PF14219">
    <property type="entry name" value="DUF4328"/>
    <property type="match status" value="1"/>
</dbReference>
<feature type="transmembrane region" description="Helical" evidence="2">
    <location>
        <begin position="205"/>
        <end position="225"/>
    </location>
</feature>
<dbReference type="Proteomes" id="UP001500506">
    <property type="component" value="Unassembled WGS sequence"/>
</dbReference>
<feature type="transmembrane region" description="Helical" evidence="2">
    <location>
        <begin position="167"/>
        <end position="184"/>
    </location>
</feature>
<feature type="region of interest" description="Disordered" evidence="1">
    <location>
        <begin position="1"/>
        <end position="39"/>
    </location>
</feature>
<protein>
    <recommendedName>
        <fullName evidence="3">DUF4328 domain-containing protein</fullName>
    </recommendedName>
</protein>
<dbReference type="InterPro" id="IPR025565">
    <property type="entry name" value="DUF4328"/>
</dbReference>
<gene>
    <name evidence="4" type="ORF">GCM10009747_31430</name>
</gene>
<accession>A0ABN2KWT3</accession>